<feature type="signal peptide" evidence="2">
    <location>
        <begin position="1"/>
        <end position="18"/>
    </location>
</feature>
<dbReference type="OrthoDB" id="152248at2759"/>
<dbReference type="Proteomes" id="UP000002058">
    <property type="component" value="Unassembled WGS sequence"/>
</dbReference>
<protein>
    <recommendedName>
        <fullName evidence="5">Secreted protein</fullName>
    </recommendedName>
</protein>
<dbReference type="PANTHER" id="PTHR38847:SF1">
    <property type="entry name" value="PSEUDOURIDINE SYNTHASE RSUA_RLUA-LIKE DOMAIN-CONTAINING PROTEIN"/>
    <property type="match status" value="1"/>
</dbReference>
<dbReference type="InterPro" id="IPR025649">
    <property type="entry name" value="DUF4360"/>
</dbReference>
<feature type="compositionally biased region" description="Basic residues" evidence="1">
    <location>
        <begin position="44"/>
        <end position="56"/>
    </location>
</feature>
<keyword evidence="4" id="KW-1185">Reference proteome</keyword>
<dbReference type="eggNOG" id="ENOG502S0H4">
    <property type="taxonomic scope" value="Eukaryota"/>
</dbReference>
<sequence>MKPTLLLLGLAAESLAAAVLPGGAEEVQTEVTRTFEFPHLPTKPPHHPTRPPHHTNTRPPHWPTKPPHHTHTRPPHQSSTRTRKPWPTYHVDERDVIDDIVARDDASSDGPDPDHVHVVGITYGGSGCPQGSARTILSDDRETVTLIFDQFIAAIGPKISLEESRRNCQVNLKLQYPGGYQYSVLGVDYRGYAKLDRGVEGVHRSNYYYSGETNDFALTTWFDGPKNGDYFLHDDTDQTSRNWSPCGSSRALNINTSIRLSSRDKNASGLLTNDSTDADFRQIYHIKWRKC</sequence>
<accession>C4JPK3</accession>
<keyword evidence="2" id="KW-0732">Signal</keyword>
<feature type="chain" id="PRO_5002937992" description="Secreted protein" evidence="2">
    <location>
        <begin position="19"/>
        <end position="291"/>
    </location>
</feature>
<dbReference type="InParanoid" id="C4JPK3"/>
<dbReference type="Pfam" id="PF14273">
    <property type="entry name" value="DUF4360"/>
    <property type="match status" value="1"/>
</dbReference>
<evidence type="ECO:0000313" key="4">
    <source>
        <dbReference type="Proteomes" id="UP000002058"/>
    </source>
</evidence>
<dbReference type="STRING" id="336963.C4JPK3"/>
<organism evidence="3 4">
    <name type="scientific">Uncinocarpus reesii (strain UAMH 1704)</name>
    <dbReference type="NCBI Taxonomy" id="336963"/>
    <lineage>
        <taxon>Eukaryota</taxon>
        <taxon>Fungi</taxon>
        <taxon>Dikarya</taxon>
        <taxon>Ascomycota</taxon>
        <taxon>Pezizomycotina</taxon>
        <taxon>Eurotiomycetes</taxon>
        <taxon>Eurotiomycetidae</taxon>
        <taxon>Onygenales</taxon>
        <taxon>Onygenaceae</taxon>
        <taxon>Uncinocarpus</taxon>
    </lineage>
</organism>
<feature type="region of interest" description="Disordered" evidence="1">
    <location>
        <begin position="37"/>
        <end position="88"/>
    </location>
</feature>
<dbReference type="OMA" id="YYSGETN"/>
<dbReference type="VEuPathDB" id="FungiDB:UREG_03175"/>
<dbReference type="HOGENOM" id="CLU_083369_0_0_1"/>
<proteinExistence type="predicted"/>
<evidence type="ECO:0008006" key="5">
    <source>
        <dbReference type="Google" id="ProtNLM"/>
    </source>
</evidence>
<reference evidence="4" key="1">
    <citation type="journal article" date="2009" name="Genome Res.">
        <title>Comparative genomic analyses of the human fungal pathogens Coccidioides and their relatives.</title>
        <authorList>
            <person name="Sharpton T.J."/>
            <person name="Stajich J.E."/>
            <person name="Rounsley S.D."/>
            <person name="Gardner M.J."/>
            <person name="Wortman J.R."/>
            <person name="Jordar V.S."/>
            <person name="Maiti R."/>
            <person name="Kodira C.D."/>
            <person name="Neafsey D.E."/>
            <person name="Zeng Q."/>
            <person name="Hung C.-Y."/>
            <person name="McMahan C."/>
            <person name="Muszewska A."/>
            <person name="Grynberg M."/>
            <person name="Mandel M.A."/>
            <person name="Kellner E.M."/>
            <person name="Barker B.M."/>
            <person name="Galgiani J.N."/>
            <person name="Orbach M.J."/>
            <person name="Kirkland T.N."/>
            <person name="Cole G.T."/>
            <person name="Henn M.R."/>
            <person name="Birren B.W."/>
            <person name="Taylor J.W."/>
        </authorList>
    </citation>
    <scope>NUCLEOTIDE SEQUENCE [LARGE SCALE GENOMIC DNA]</scope>
    <source>
        <strain evidence="4">UAMH 1704</strain>
    </source>
</reference>
<evidence type="ECO:0000313" key="3">
    <source>
        <dbReference type="EMBL" id="EEP78329.1"/>
    </source>
</evidence>
<dbReference type="KEGG" id="ure:UREG_03175"/>
<evidence type="ECO:0000256" key="1">
    <source>
        <dbReference type="SAM" id="MobiDB-lite"/>
    </source>
</evidence>
<dbReference type="EMBL" id="CH476616">
    <property type="protein sequence ID" value="EEP78329.1"/>
    <property type="molecule type" value="Genomic_DNA"/>
</dbReference>
<dbReference type="PANTHER" id="PTHR38847">
    <property type="match status" value="1"/>
</dbReference>
<gene>
    <name evidence="3" type="ORF">UREG_03175</name>
</gene>
<dbReference type="AlphaFoldDB" id="C4JPK3"/>
<dbReference type="GeneID" id="8439605"/>
<evidence type="ECO:0000256" key="2">
    <source>
        <dbReference type="SAM" id="SignalP"/>
    </source>
</evidence>
<name>C4JPK3_UNCRE</name>
<dbReference type="RefSeq" id="XP_002543658.1">
    <property type="nucleotide sequence ID" value="XM_002543612.1"/>
</dbReference>